<gene>
    <name evidence="2" type="ORF">SAMN04488514_11295</name>
</gene>
<reference evidence="2 3" key="1">
    <citation type="submission" date="2016-10" db="EMBL/GenBank/DDBJ databases">
        <authorList>
            <person name="de Groot N.N."/>
        </authorList>
    </citation>
    <scope>NUCLEOTIDE SEQUENCE [LARGE SCALE GENOMIC DNA]</scope>
    <source>
        <strain evidence="2 3">DSM 19886</strain>
    </source>
</reference>
<protein>
    <submittedName>
        <fullName evidence="2">Uncharacterized protein</fullName>
    </submittedName>
</protein>
<evidence type="ECO:0000313" key="3">
    <source>
        <dbReference type="Proteomes" id="UP000199440"/>
    </source>
</evidence>
<organism evidence="2 3">
    <name type="scientific">Kriegella aquimaris</name>
    <dbReference type="NCBI Taxonomy" id="192904"/>
    <lineage>
        <taxon>Bacteria</taxon>
        <taxon>Pseudomonadati</taxon>
        <taxon>Bacteroidota</taxon>
        <taxon>Flavobacteriia</taxon>
        <taxon>Flavobacteriales</taxon>
        <taxon>Flavobacteriaceae</taxon>
        <taxon>Kriegella</taxon>
    </lineage>
</organism>
<feature type="region of interest" description="Disordered" evidence="1">
    <location>
        <begin position="26"/>
        <end position="50"/>
    </location>
</feature>
<dbReference type="Proteomes" id="UP000199440">
    <property type="component" value="Unassembled WGS sequence"/>
</dbReference>
<keyword evidence="3" id="KW-1185">Reference proteome</keyword>
<proteinExistence type="predicted"/>
<dbReference type="EMBL" id="FNGV01000012">
    <property type="protein sequence ID" value="SDM66630.1"/>
    <property type="molecule type" value="Genomic_DNA"/>
</dbReference>
<accession>A0A1G9V3D9</accession>
<dbReference type="AlphaFoldDB" id="A0A1G9V3D9"/>
<evidence type="ECO:0000313" key="2">
    <source>
        <dbReference type="EMBL" id="SDM66630.1"/>
    </source>
</evidence>
<name>A0A1G9V3D9_9FLAO</name>
<evidence type="ECO:0000256" key="1">
    <source>
        <dbReference type="SAM" id="MobiDB-lite"/>
    </source>
</evidence>
<feature type="compositionally biased region" description="Polar residues" evidence="1">
    <location>
        <begin position="38"/>
        <end position="50"/>
    </location>
</feature>
<sequence length="50" mass="5851">MTNFNELVALEYESAYDLPARKKYKARRPKEAMRTKSRIFSNGSKQTVPK</sequence>